<evidence type="ECO:0000259" key="2">
    <source>
        <dbReference type="PROSITE" id="PS50828"/>
    </source>
</evidence>
<dbReference type="PROSITE" id="PS50828">
    <property type="entry name" value="SMR"/>
    <property type="match status" value="1"/>
</dbReference>
<feature type="region of interest" description="Disordered" evidence="1">
    <location>
        <begin position="15"/>
        <end position="87"/>
    </location>
</feature>
<dbReference type="PANTHER" id="PTHR47417:SF1">
    <property type="entry name" value="SMR DOMAIN-CONTAINING PROTEIN YPL199C"/>
    <property type="match status" value="1"/>
</dbReference>
<dbReference type="SMART" id="SM01162">
    <property type="entry name" value="DUF1771"/>
    <property type="match status" value="1"/>
</dbReference>
<feature type="domain" description="Smr" evidence="2">
    <location>
        <begin position="166"/>
        <end position="242"/>
    </location>
</feature>
<dbReference type="InterPro" id="IPR036063">
    <property type="entry name" value="Smr_dom_sf"/>
</dbReference>
<feature type="compositionally biased region" description="Polar residues" evidence="1">
    <location>
        <begin position="22"/>
        <end position="38"/>
    </location>
</feature>
<dbReference type="Proteomes" id="UP000076727">
    <property type="component" value="Unassembled WGS sequence"/>
</dbReference>
<dbReference type="EMBL" id="KV429042">
    <property type="protein sequence ID" value="KZT72165.1"/>
    <property type="molecule type" value="Genomic_DNA"/>
</dbReference>
<evidence type="ECO:0000313" key="4">
    <source>
        <dbReference type="Proteomes" id="UP000076727"/>
    </source>
</evidence>
<evidence type="ECO:0000313" key="3">
    <source>
        <dbReference type="EMBL" id="KZT72165.1"/>
    </source>
</evidence>
<dbReference type="InterPro" id="IPR013899">
    <property type="entry name" value="DUF1771"/>
</dbReference>
<dbReference type="SUPFAM" id="SSF160443">
    <property type="entry name" value="SMR domain-like"/>
    <property type="match status" value="1"/>
</dbReference>
<dbReference type="Gene3D" id="3.30.1370.110">
    <property type="match status" value="1"/>
</dbReference>
<dbReference type="Pfam" id="PF08590">
    <property type="entry name" value="DUF1771"/>
    <property type="match status" value="1"/>
</dbReference>
<evidence type="ECO:0000256" key="1">
    <source>
        <dbReference type="SAM" id="MobiDB-lite"/>
    </source>
</evidence>
<dbReference type="InterPro" id="IPR002625">
    <property type="entry name" value="Smr_dom"/>
</dbReference>
<proteinExistence type="predicted"/>
<dbReference type="InterPro" id="IPR053020">
    <property type="entry name" value="Smr_domain_protein"/>
</dbReference>
<sequence>MGMFTTLLRSLWDRLCGGGETEPQSRPQRPTQQYQQAPPVTRPHPQKPYEAPQPQPQYPPAHQKPQPPRPQPARHVSPGPHKQNLNYENQQDSHYQDLRARASEEGSKMAQCFEESHTAYASGNGARAKELSNEGKAHKAEMERLNAQASEWIFAKNNEDSAPGEVDLHGLYVKEAITYSERAINDARRRGDAKLNLIVGKGLHSAQGVAKLKPAIGELMQKQGLVAELDPSNSGVLIVNLDGQPTGVGPVLGVDDITRRLEDSEKGCTIM</sequence>
<dbReference type="Pfam" id="PF01713">
    <property type="entry name" value="Smr"/>
    <property type="match status" value="1"/>
</dbReference>
<reference evidence="3 4" key="1">
    <citation type="journal article" date="2016" name="Mol. Biol. Evol.">
        <title>Comparative Genomics of Early-Diverging Mushroom-Forming Fungi Provides Insights into the Origins of Lignocellulose Decay Capabilities.</title>
        <authorList>
            <person name="Nagy L.G."/>
            <person name="Riley R."/>
            <person name="Tritt A."/>
            <person name="Adam C."/>
            <person name="Daum C."/>
            <person name="Floudas D."/>
            <person name="Sun H."/>
            <person name="Yadav J.S."/>
            <person name="Pangilinan J."/>
            <person name="Larsson K.H."/>
            <person name="Matsuura K."/>
            <person name="Barry K."/>
            <person name="Labutti K."/>
            <person name="Kuo R."/>
            <person name="Ohm R.A."/>
            <person name="Bhattacharya S.S."/>
            <person name="Shirouzu T."/>
            <person name="Yoshinaga Y."/>
            <person name="Martin F.M."/>
            <person name="Grigoriev I.V."/>
            <person name="Hibbett D.S."/>
        </authorList>
    </citation>
    <scope>NUCLEOTIDE SEQUENCE [LARGE SCALE GENOMIC DNA]</scope>
    <source>
        <strain evidence="3 4">L-15889</strain>
    </source>
</reference>
<dbReference type="STRING" id="1314783.A0A165SLA2"/>
<keyword evidence="4" id="KW-1185">Reference proteome</keyword>
<name>A0A165SLA2_9APHY</name>
<gene>
    <name evidence="3" type="ORF">DAEQUDRAFT_723338</name>
</gene>
<accession>A0A165SLA2</accession>
<dbReference type="PANTHER" id="PTHR47417">
    <property type="entry name" value="SMR DOMAIN-CONTAINING PROTEIN YPL199C"/>
    <property type="match status" value="1"/>
</dbReference>
<dbReference type="OrthoDB" id="3231855at2759"/>
<organism evidence="3 4">
    <name type="scientific">Daedalea quercina L-15889</name>
    <dbReference type="NCBI Taxonomy" id="1314783"/>
    <lineage>
        <taxon>Eukaryota</taxon>
        <taxon>Fungi</taxon>
        <taxon>Dikarya</taxon>
        <taxon>Basidiomycota</taxon>
        <taxon>Agaricomycotina</taxon>
        <taxon>Agaricomycetes</taxon>
        <taxon>Polyporales</taxon>
        <taxon>Fomitopsis</taxon>
    </lineage>
</organism>
<dbReference type="AlphaFoldDB" id="A0A165SLA2"/>
<protein>
    <submittedName>
        <fullName evidence="3">Cytoplasmic protein</fullName>
    </submittedName>
</protein>
<dbReference type="SMART" id="SM00463">
    <property type="entry name" value="SMR"/>
    <property type="match status" value="1"/>
</dbReference>